<dbReference type="UniPathway" id="UPA00906">
    <property type="reaction ID" value="UER00895"/>
</dbReference>
<dbReference type="GO" id="GO:0005737">
    <property type="term" value="C:cytoplasm"/>
    <property type="evidence" value="ECO:0007669"/>
    <property type="project" value="UniProtKB-SubCell"/>
</dbReference>
<dbReference type="EC" id="6.1.1.11" evidence="12"/>
<keyword evidence="15" id="KW-0175">Coiled coil</keyword>
<dbReference type="InterPro" id="IPR042103">
    <property type="entry name" value="SerRS_1_N_sf"/>
</dbReference>
<comment type="catalytic activity">
    <reaction evidence="11 12">
        <text>tRNA(Ser) + L-serine + ATP = L-seryl-tRNA(Ser) + AMP + diphosphate + H(+)</text>
        <dbReference type="Rhea" id="RHEA:12292"/>
        <dbReference type="Rhea" id="RHEA-COMP:9669"/>
        <dbReference type="Rhea" id="RHEA-COMP:9703"/>
        <dbReference type="ChEBI" id="CHEBI:15378"/>
        <dbReference type="ChEBI" id="CHEBI:30616"/>
        <dbReference type="ChEBI" id="CHEBI:33019"/>
        <dbReference type="ChEBI" id="CHEBI:33384"/>
        <dbReference type="ChEBI" id="CHEBI:78442"/>
        <dbReference type="ChEBI" id="CHEBI:78533"/>
        <dbReference type="ChEBI" id="CHEBI:456215"/>
        <dbReference type="EC" id="6.1.1.11"/>
    </reaction>
</comment>
<dbReference type="OrthoDB" id="9804647at2"/>
<keyword evidence="8 12" id="KW-0648">Protein biosynthesis</keyword>
<sequence length="428" mass="47157">MHDIRFIREHPDQFDAAMKRRKVDMSASSILEIDSARRALQSELQDMQSRRNIASKEIGKLKANGGDADALIAEVNDIKTALPDIETREADLAHKLDSVLMEIPNILDVSVPDGDDEHDNELIHSYGDIPSFSFTPIDHVALGEGLGQMDFALGAKLAGARFVVLQGQLARLERALAALMLDTHTSEFGYIETVPPSLVNSQTMTGTGQLPKFAEDLYKTDDKWLIPTAEVPLTNIVAGDILTPDILPIRMTAYTNCFRSEAGSAGRDTRGMIRQHQFSKVEMVSISHPDDSAAELERMTGCAEAILQKLELPYRVLKLCSGDTGFSAEQTYDLEVWLPGQDEGRGMYREISSCSNCGPFQARRMKARYRDKDTGETQFLHTLNGSGLAVGRTMIAILENGQQEDGTVCLPAALHPYMGTDRLIKQSA</sequence>
<gene>
    <name evidence="12" type="primary">serS</name>
    <name evidence="17" type="ordered locus">SAR116_0412</name>
</gene>
<keyword evidence="6 12" id="KW-0547">Nucleotide-binding</keyword>
<dbReference type="GO" id="GO:0016260">
    <property type="term" value="P:selenocysteine biosynthetic process"/>
    <property type="evidence" value="ECO:0007669"/>
    <property type="project" value="UniProtKB-UniRule"/>
</dbReference>
<evidence type="ECO:0000313" key="18">
    <source>
        <dbReference type="Proteomes" id="UP000007460"/>
    </source>
</evidence>
<comment type="subcellular location">
    <subcellularLocation>
        <location evidence="1 12">Cytoplasm</location>
    </subcellularLocation>
</comment>
<evidence type="ECO:0000256" key="2">
    <source>
        <dbReference type="ARBA" id="ARBA00005045"/>
    </source>
</evidence>
<keyword evidence="4 12" id="KW-0963">Cytoplasm</keyword>
<dbReference type="Gene3D" id="1.10.287.40">
    <property type="entry name" value="Serine-tRNA synthetase, tRNA binding domain"/>
    <property type="match status" value="1"/>
</dbReference>
<comment type="catalytic activity">
    <reaction evidence="10 12">
        <text>tRNA(Sec) + L-serine + ATP = L-seryl-tRNA(Sec) + AMP + diphosphate + H(+)</text>
        <dbReference type="Rhea" id="RHEA:42580"/>
        <dbReference type="Rhea" id="RHEA-COMP:9742"/>
        <dbReference type="Rhea" id="RHEA-COMP:10128"/>
        <dbReference type="ChEBI" id="CHEBI:15378"/>
        <dbReference type="ChEBI" id="CHEBI:30616"/>
        <dbReference type="ChEBI" id="CHEBI:33019"/>
        <dbReference type="ChEBI" id="CHEBI:33384"/>
        <dbReference type="ChEBI" id="CHEBI:78442"/>
        <dbReference type="ChEBI" id="CHEBI:78533"/>
        <dbReference type="ChEBI" id="CHEBI:456215"/>
        <dbReference type="EC" id="6.1.1.11"/>
    </reaction>
</comment>
<feature type="coiled-coil region" evidence="15">
    <location>
        <begin position="37"/>
        <end position="64"/>
    </location>
</feature>
<keyword evidence="5 12" id="KW-0436">Ligase</keyword>
<dbReference type="GO" id="GO:0006434">
    <property type="term" value="P:seryl-tRNA aminoacylation"/>
    <property type="evidence" value="ECO:0007669"/>
    <property type="project" value="UniProtKB-UniRule"/>
</dbReference>
<feature type="binding site" evidence="12">
    <location>
        <position position="386"/>
    </location>
    <ligand>
        <name>L-serine</name>
        <dbReference type="ChEBI" id="CHEBI:33384"/>
    </ligand>
</feature>
<dbReference type="EMBL" id="CP001751">
    <property type="protein sequence ID" value="ADE38655.1"/>
    <property type="molecule type" value="Genomic_DNA"/>
</dbReference>
<evidence type="ECO:0000256" key="13">
    <source>
        <dbReference type="PIRSR" id="PIRSR001529-1"/>
    </source>
</evidence>
<name>D5BQU1_PUNMI</name>
<dbReference type="SUPFAM" id="SSF55681">
    <property type="entry name" value="Class II aaRS and biotin synthetases"/>
    <property type="match status" value="1"/>
</dbReference>
<accession>D5BQU1</accession>
<dbReference type="GO" id="GO:0004828">
    <property type="term" value="F:serine-tRNA ligase activity"/>
    <property type="evidence" value="ECO:0007669"/>
    <property type="project" value="UniProtKB-UniRule"/>
</dbReference>
<evidence type="ECO:0000256" key="1">
    <source>
        <dbReference type="ARBA" id="ARBA00004496"/>
    </source>
</evidence>
<dbReference type="InterPro" id="IPR015866">
    <property type="entry name" value="Ser-tRNA-synth_1_N"/>
</dbReference>
<feature type="binding site" evidence="12">
    <location>
        <begin position="228"/>
        <end position="230"/>
    </location>
    <ligand>
        <name>L-serine</name>
        <dbReference type="ChEBI" id="CHEBI:33384"/>
    </ligand>
</feature>
<keyword evidence="9 12" id="KW-0030">Aminoacyl-tRNA synthetase</keyword>
<comment type="domain">
    <text evidence="12">Consists of two distinct domains, a catalytic core and a N-terminal extension that is involved in tRNA binding.</text>
</comment>
<evidence type="ECO:0000256" key="8">
    <source>
        <dbReference type="ARBA" id="ARBA00022917"/>
    </source>
</evidence>
<keyword evidence="7 12" id="KW-0067">ATP-binding</keyword>
<dbReference type="NCBIfam" id="TIGR00414">
    <property type="entry name" value="serS"/>
    <property type="match status" value="1"/>
</dbReference>
<feature type="binding site" evidence="12 13">
    <location>
        <position position="282"/>
    </location>
    <ligand>
        <name>L-serine</name>
        <dbReference type="ChEBI" id="CHEBI:33384"/>
    </ligand>
</feature>
<dbReference type="RefSeq" id="WP_013045285.1">
    <property type="nucleotide sequence ID" value="NC_014010.1"/>
</dbReference>
<evidence type="ECO:0000256" key="15">
    <source>
        <dbReference type="SAM" id="Coils"/>
    </source>
</evidence>
<dbReference type="KEGG" id="apb:SAR116_0412"/>
<comment type="caution">
    <text evidence="12">Lacks conserved residue(s) required for the propagation of feature annotation.</text>
</comment>
<feature type="binding site" evidence="13">
    <location>
        <position position="228"/>
    </location>
    <ligand>
        <name>L-serine</name>
        <dbReference type="ChEBI" id="CHEBI:33384"/>
    </ligand>
</feature>
<dbReference type="Proteomes" id="UP000007460">
    <property type="component" value="Chromosome"/>
</dbReference>
<evidence type="ECO:0000256" key="4">
    <source>
        <dbReference type="ARBA" id="ARBA00022490"/>
    </source>
</evidence>
<dbReference type="InterPro" id="IPR002314">
    <property type="entry name" value="aa-tRNA-synt_IIb"/>
</dbReference>
<dbReference type="PIRSF" id="PIRSF001529">
    <property type="entry name" value="Ser-tRNA-synth_IIa"/>
    <property type="match status" value="1"/>
</dbReference>
<dbReference type="GO" id="GO:0005524">
    <property type="term" value="F:ATP binding"/>
    <property type="evidence" value="ECO:0007669"/>
    <property type="project" value="UniProtKB-UniRule"/>
</dbReference>
<dbReference type="HOGENOM" id="CLU_023797_1_1_5"/>
<dbReference type="AlphaFoldDB" id="D5BQU1"/>
<dbReference type="Pfam" id="PF02403">
    <property type="entry name" value="Seryl_tRNA_N"/>
    <property type="match status" value="1"/>
</dbReference>
<dbReference type="CDD" id="cd00770">
    <property type="entry name" value="SerRS_core"/>
    <property type="match status" value="1"/>
</dbReference>
<dbReference type="InterPro" id="IPR006195">
    <property type="entry name" value="aa-tRNA-synth_II"/>
</dbReference>
<evidence type="ECO:0000313" key="17">
    <source>
        <dbReference type="EMBL" id="ADE38655.1"/>
    </source>
</evidence>
<evidence type="ECO:0000256" key="6">
    <source>
        <dbReference type="ARBA" id="ARBA00022741"/>
    </source>
</evidence>
<evidence type="ECO:0000256" key="11">
    <source>
        <dbReference type="ARBA" id="ARBA00048823"/>
    </source>
</evidence>
<dbReference type="InterPro" id="IPR045864">
    <property type="entry name" value="aa-tRNA-synth_II/BPL/LPL"/>
</dbReference>
<feature type="binding site" evidence="13">
    <location>
        <position position="259"/>
    </location>
    <ligand>
        <name>L-serine</name>
        <dbReference type="ChEBI" id="CHEBI:33384"/>
    </ligand>
</feature>
<comment type="pathway">
    <text evidence="2 12">Aminoacyl-tRNA biosynthesis; selenocysteinyl-tRNA(Sec) biosynthesis; L-seryl-tRNA(Sec) from L-serine and tRNA(Sec): step 1/1.</text>
</comment>
<dbReference type="PANTHER" id="PTHR43697">
    <property type="entry name" value="SERYL-TRNA SYNTHETASE"/>
    <property type="match status" value="1"/>
</dbReference>
<dbReference type="InterPro" id="IPR010978">
    <property type="entry name" value="tRNA-bd_arm"/>
</dbReference>
<organism evidence="17 18">
    <name type="scientific">Puniceispirillum marinum (strain IMCC1322)</name>
    <dbReference type="NCBI Taxonomy" id="488538"/>
    <lineage>
        <taxon>Bacteria</taxon>
        <taxon>Pseudomonadati</taxon>
        <taxon>Pseudomonadota</taxon>
        <taxon>Alphaproteobacteria</taxon>
        <taxon>Candidatus Puniceispirillales</taxon>
        <taxon>Candidatus Puniceispirillaceae</taxon>
        <taxon>Candidatus Puniceispirillum</taxon>
    </lineage>
</organism>
<feature type="domain" description="Aminoacyl-transfer RNA synthetases class-II family profile" evidence="16">
    <location>
        <begin position="171"/>
        <end position="411"/>
    </location>
</feature>
<feature type="binding site" evidence="12 14">
    <location>
        <begin position="350"/>
        <end position="353"/>
    </location>
    <ligand>
        <name>ATP</name>
        <dbReference type="ChEBI" id="CHEBI:30616"/>
    </ligand>
</feature>
<dbReference type="Pfam" id="PF00587">
    <property type="entry name" value="tRNA-synt_2b"/>
    <property type="match status" value="1"/>
</dbReference>
<evidence type="ECO:0000256" key="10">
    <source>
        <dbReference type="ARBA" id="ARBA00047929"/>
    </source>
</evidence>
<evidence type="ECO:0000256" key="14">
    <source>
        <dbReference type="PIRSR" id="PIRSR001529-2"/>
    </source>
</evidence>
<evidence type="ECO:0000256" key="5">
    <source>
        <dbReference type="ARBA" id="ARBA00022598"/>
    </source>
</evidence>
<dbReference type="HAMAP" id="MF_00176">
    <property type="entry name" value="Ser_tRNA_synth_type1"/>
    <property type="match status" value="1"/>
</dbReference>
<dbReference type="InterPro" id="IPR002317">
    <property type="entry name" value="Ser-tRNA-ligase_type_1"/>
</dbReference>
<reference evidence="17 18" key="1">
    <citation type="journal article" date="2010" name="J. Bacteriol.">
        <title>Complete genome sequence of "Candidatus Puniceispirillum marinum" IMCC1322, a representative of the SAR116 clade in the Alphaproteobacteria.</title>
        <authorList>
            <person name="Oh H.M."/>
            <person name="Kwon K.K."/>
            <person name="Kang I."/>
            <person name="Kang S.G."/>
            <person name="Lee J.H."/>
            <person name="Kim S.J."/>
            <person name="Cho J.C."/>
        </authorList>
    </citation>
    <scope>NUCLEOTIDE SEQUENCE [LARGE SCALE GENOMIC DNA]</scope>
    <source>
        <strain evidence="17 18">IMCC1322</strain>
    </source>
</reference>
<dbReference type="SUPFAM" id="SSF46589">
    <property type="entry name" value="tRNA-binding arm"/>
    <property type="match status" value="1"/>
</dbReference>
<dbReference type="PANTHER" id="PTHR43697:SF1">
    <property type="entry name" value="SERINE--TRNA LIGASE"/>
    <property type="match status" value="1"/>
</dbReference>
<dbReference type="Gene3D" id="3.30.930.10">
    <property type="entry name" value="Bira Bifunctional Protein, Domain 2"/>
    <property type="match status" value="1"/>
</dbReference>
<feature type="binding site" evidence="13">
    <location>
        <position position="384"/>
    </location>
    <ligand>
        <name>L-serine</name>
        <dbReference type="ChEBI" id="CHEBI:33384"/>
    </ligand>
</feature>
<comment type="function">
    <text evidence="12">Catalyzes the attachment of serine to tRNA(Ser). Is also able to aminoacylate tRNA(Sec) with serine, to form the misacylated tRNA L-seryl-tRNA(Sec), which will be further converted into selenocysteinyl-tRNA(Sec).</text>
</comment>
<feature type="binding site" evidence="12 14">
    <location>
        <begin position="259"/>
        <end position="261"/>
    </location>
    <ligand>
        <name>ATP</name>
        <dbReference type="ChEBI" id="CHEBI:30616"/>
    </ligand>
</feature>
<dbReference type="InterPro" id="IPR033729">
    <property type="entry name" value="SerRS_core"/>
</dbReference>
<comment type="similarity">
    <text evidence="3 12">Belongs to the class-II aminoacyl-tRNA synthetase family. Type-1 seryl-tRNA synthetase subfamily.</text>
</comment>
<evidence type="ECO:0000256" key="7">
    <source>
        <dbReference type="ARBA" id="ARBA00022840"/>
    </source>
</evidence>
<comment type="subunit">
    <text evidence="12">Homodimer. The tRNA molecule binds across the dimer.</text>
</comment>
<proteinExistence type="inferred from homology"/>
<dbReference type="PRINTS" id="PR00981">
    <property type="entry name" value="TRNASYNTHSER"/>
</dbReference>
<evidence type="ECO:0000256" key="9">
    <source>
        <dbReference type="ARBA" id="ARBA00023146"/>
    </source>
</evidence>
<dbReference type="STRING" id="488538.SAR116_0412"/>
<keyword evidence="18" id="KW-1185">Reference proteome</keyword>
<dbReference type="PROSITE" id="PS50862">
    <property type="entry name" value="AA_TRNA_LIGASE_II"/>
    <property type="match status" value="1"/>
</dbReference>
<evidence type="ECO:0000256" key="12">
    <source>
        <dbReference type="HAMAP-Rule" id="MF_00176"/>
    </source>
</evidence>
<protein>
    <recommendedName>
        <fullName evidence="12">Serine--tRNA ligase</fullName>
        <ecNumber evidence="12">6.1.1.11</ecNumber>
    </recommendedName>
    <alternativeName>
        <fullName evidence="12">Seryl-tRNA synthetase</fullName>
        <shortName evidence="12">SerRS</shortName>
    </alternativeName>
    <alternativeName>
        <fullName evidence="12">Seryl-tRNA(Ser/Sec) synthetase</fullName>
    </alternativeName>
</protein>
<dbReference type="eggNOG" id="COG0172">
    <property type="taxonomic scope" value="Bacteria"/>
</dbReference>
<evidence type="ECO:0000259" key="16">
    <source>
        <dbReference type="PROSITE" id="PS50862"/>
    </source>
</evidence>
<evidence type="ECO:0000256" key="3">
    <source>
        <dbReference type="ARBA" id="ARBA00010728"/>
    </source>
</evidence>